<gene>
    <name evidence="4" type="ORF">PTTT1_LOCUS45229</name>
</gene>
<sequence length="457" mass="49150">MSRTAAVPPPGSSADEPSAVPTLRVMRLQSPALHNPAAGSLDNQAALHNSLCLPESLGVYVGETFTAYLGVLNTSTRQSIRRLTVLAQLQTPSNRWQLPSLLEKGVDVNPANGVDAIVAHAIEEPGQHILRVEVGYRTNDGGLQTFRKFYRFQVVNPLTIQQTTIRMGDSQCFVSLSVTYNKTADATGPLVIANAAFRPVDGLVARLLDGHVSESTPDAKMSALQLLDKSGLLQPGSIVRYLFQIEATSREAVLKGIAAGDLLGQAVLTWRKAMGETGQIYSASIYCPPVQPDQEHFVTHRSGLSVDVAAAAAQRAQSTPSAVDQTLLTNRFPVTVEPIDPPRRMLPNVPTRVQFLVVNHSQQAMTLQLQMRVADMQQGLVACGTTFTNLGVVQPDGGSKVATTRLVALETGLWRVQGCVVVDLASGREIPQPPLFSVMVVGEPNPSDNDNTQISRQ</sequence>
<accession>A0A8J9SV00</accession>
<dbReference type="PANTHER" id="PTHR13134">
    <property type="entry name" value="TRAFFICKING PROTEIN PARTICLE COMPLEX SUBUNIT 13"/>
    <property type="match status" value="1"/>
</dbReference>
<dbReference type="Proteomes" id="UP000836788">
    <property type="component" value="Chromosome 5"/>
</dbReference>
<dbReference type="PANTHER" id="PTHR13134:SF3">
    <property type="entry name" value="TRAFFICKING PROTEIN PARTICLE COMPLEX SUBUNIT 13"/>
    <property type="match status" value="1"/>
</dbReference>
<feature type="domain" description="Trafficking protein particle complex subunit 13 N-terminal" evidence="2">
    <location>
        <begin position="27"/>
        <end position="154"/>
    </location>
</feature>
<proteinExistence type="inferred from homology"/>
<evidence type="ECO:0000259" key="2">
    <source>
        <dbReference type="Pfam" id="PF06159"/>
    </source>
</evidence>
<evidence type="ECO:0000256" key="1">
    <source>
        <dbReference type="ARBA" id="ARBA00010785"/>
    </source>
</evidence>
<dbReference type="InterPro" id="IPR055427">
    <property type="entry name" value="TRAPPC13_N"/>
</dbReference>
<protein>
    <submittedName>
        <fullName evidence="4">Uncharacterized protein</fullName>
    </submittedName>
</protein>
<evidence type="ECO:0000259" key="3">
    <source>
        <dbReference type="Pfam" id="PF23643"/>
    </source>
</evidence>
<dbReference type="InterPro" id="IPR010378">
    <property type="entry name" value="TRAPPC13"/>
</dbReference>
<organism evidence="4">
    <name type="scientific">Phaeodactylum tricornutum</name>
    <name type="common">Diatom</name>
    <dbReference type="NCBI Taxonomy" id="2850"/>
    <lineage>
        <taxon>Eukaryota</taxon>
        <taxon>Sar</taxon>
        <taxon>Stramenopiles</taxon>
        <taxon>Ochrophyta</taxon>
        <taxon>Bacillariophyta</taxon>
        <taxon>Bacillariophyceae</taxon>
        <taxon>Bacillariophycidae</taxon>
        <taxon>Naviculales</taxon>
        <taxon>Phaeodactylaceae</taxon>
        <taxon>Phaeodactylum</taxon>
    </lineage>
</organism>
<dbReference type="InterPro" id="IPR055428">
    <property type="entry name" value="TRAPPC13_C"/>
</dbReference>
<feature type="domain" description="Trafficking protein particle complex subunit 13 C-terminal" evidence="3">
    <location>
        <begin position="349"/>
        <end position="440"/>
    </location>
</feature>
<name>A0A8J9SV00_PHATR</name>
<reference evidence="4" key="1">
    <citation type="submission" date="2022-02" db="EMBL/GenBank/DDBJ databases">
        <authorList>
            <person name="Giguere J D."/>
        </authorList>
    </citation>
    <scope>NUCLEOTIDE SEQUENCE</scope>
    <source>
        <strain evidence="4">CCAP 1055/1</strain>
    </source>
</reference>
<dbReference type="AlphaFoldDB" id="A0A8J9SV00"/>
<dbReference type="Pfam" id="PF23643">
    <property type="entry name" value="TRAPPC13_C"/>
    <property type="match status" value="1"/>
</dbReference>
<dbReference type="GO" id="GO:1990072">
    <property type="term" value="C:TRAPPIII protein complex"/>
    <property type="evidence" value="ECO:0007669"/>
    <property type="project" value="TreeGrafter"/>
</dbReference>
<dbReference type="EMBL" id="OU594946">
    <property type="protein sequence ID" value="CAG9290576.1"/>
    <property type="molecule type" value="Genomic_DNA"/>
</dbReference>
<dbReference type="Pfam" id="PF06159">
    <property type="entry name" value="TRAPPC13_N"/>
    <property type="match status" value="1"/>
</dbReference>
<comment type="similarity">
    <text evidence="1">Belongs to the TRAPPC13 family.</text>
</comment>
<evidence type="ECO:0000313" key="4">
    <source>
        <dbReference type="EMBL" id="CAG9290576.1"/>
    </source>
</evidence>